<evidence type="ECO:0000256" key="6">
    <source>
        <dbReference type="PROSITE-ProRule" id="PRU00169"/>
    </source>
</evidence>
<dbReference type="CDD" id="cd00130">
    <property type="entry name" value="PAS"/>
    <property type="match status" value="3"/>
</dbReference>
<organism evidence="12 13">
    <name type="scientific">Nibricoccus aquaticus</name>
    <dbReference type="NCBI Taxonomy" id="2576891"/>
    <lineage>
        <taxon>Bacteria</taxon>
        <taxon>Pseudomonadati</taxon>
        <taxon>Verrucomicrobiota</taxon>
        <taxon>Opitutia</taxon>
        <taxon>Opitutales</taxon>
        <taxon>Opitutaceae</taxon>
        <taxon>Nibricoccus</taxon>
    </lineage>
</organism>
<dbReference type="SUPFAM" id="SSF55781">
    <property type="entry name" value="GAF domain-like"/>
    <property type="match status" value="2"/>
</dbReference>
<evidence type="ECO:0000259" key="10">
    <source>
        <dbReference type="PROSITE" id="PS50112"/>
    </source>
</evidence>
<dbReference type="SMART" id="SM00091">
    <property type="entry name" value="PAS"/>
    <property type="match status" value="2"/>
</dbReference>
<dbReference type="Gene3D" id="3.30.450.40">
    <property type="match status" value="2"/>
</dbReference>
<dbReference type="InterPro" id="IPR000014">
    <property type="entry name" value="PAS"/>
</dbReference>
<keyword evidence="13" id="KW-1185">Reference proteome</keyword>
<keyword evidence="3 6" id="KW-0597">Phosphoprotein</keyword>
<accession>A0A290QEQ7</accession>
<dbReference type="InterPro" id="IPR001610">
    <property type="entry name" value="PAC"/>
</dbReference>
<dbReference type="InterPro" id="IPR013655">
    <property type="entry name" value="PAS_fold_3"/>
</dbReference>
<feature type="domain" description="PAC" evidence="11">
    <location>
        <begin position="713"/>
        <end position="765"/>
    </location>
</feature>
<dbReference type="Pfam" id="PF01590">
    <property type="entry name" value="GAF"/>
    <property type="match status" value="1"/>
</dbReference>
<keyword evidence="5" id="KW-0418">Kinase</keyword>
<dbReference type="InterPro" id="IPR035965">
    <property type="entry name" value="PAS-like_dom_sf"/>
</dbReference>
<dbReference type="InterPro" id="IPR003018">
    <property type="entry name" value="GAF"/>
</dbReference>
<dbReference type="InterPro" id="IPR029016">
    <property type="entry name" value="GAF-like_dom_sf"/>
</dbReference>
<sequence length="1143" mass="126893">MSPTDSRSDESRSMHSAAHSTDSSVCAVTLDEVIITHELTSRVAHVPDYRAENEALVSLAHVMSSEPEILFQRLVEAALSLCGAQSAGISIWERGEDASVFRWRATAGGFASLQGQTLPRNFSPCGAVVDSGSLQLMRSPVRFYPYIAQLSDPVHELLLVPFHDRGRPVGTVWVVAHLPEKHFDAEDARIVTSLSKFAESAWQTVNAQRKLTAVQRRLDSALIAAEFGVYEWEIGSDRVYGDANFQKLFQVHLDAAGSAPLKDYIDVIHPDERVETMRRIEHSVQTGENFEMDYRVLLSQGERWINSRGKMAKNAAGKVERFCGVVLDVTHRKSAEKARAGIADEFRRLSAIHETVLSATNDFAYVFDRQGRFIYANRELLKVWAKTLDQIVGKTCHELGYPEWHADMHMREIERVIATRQPIRGEVPFTGGSGISGVYDYIFTPVFGENGEVELIAGTTRDVSERRFSEDRDRFLVQLDDATRPLTDAKEIVEMSARLLSEHLDVNRCAYADVEADENTFNLTGDYNRGVASIVGRYRFDQFGDECLRQMRADEAYVVEDAHVDPRLDGVRETYAATKIRAVICVPLHKAGRFVAGMAVHRIEPRKWSPGEIELVQQVANRCWESMERVRVMRVLADSEQQLRLAVETGRLGVWQLELLTETLTCSAQCKANYGRAAESDFSYADLWTLIHPEDRDRLRGAVSRAIRDRVDLDIEYQTIWPDGSTHWVLVRGQASYSVDGTPRRLVGVSLDITARKQAERELARLHEEAVRGSRAKDDFLAALSHELRTPLNPVLLIASESAVDPELPPHAREAFEIIRKNVELEARLIDDLLDLTGIVRGKLVIKKETVSIHEILTEAAAALRADFVVKEISLEMTLAASRSVVSADRVRLLQIFLNLLRNAAKFTPVKGSVVVTTRLAEAGMLEVDVTDSGLGMTAEELERVFGAFQQGDHASASGAHRFGGLGLGLAIARQLVEAHDGTLRAMSEGRNKGASFIVRLPVMDTVKTGATRAMLVPEARAFDGNAGARVLLVEDHEPTRNALRQLLHRRKYQVTSAGTVAEAKAAVEKAAFDFVVSDIGLPDGDGATLMAELRERFGLRGIALTGYGMDQDISRCQAAGFVAHLTKPVRIESLEAALGLFR</sequence>
<dbReference type="SUPFAM" id="SSF55874">
    <property type="entry name" value="ATPase domain of HSP90 chaperone/DNA topoisomerase II/histidine kinase"/>
    <property type="match status" value="1"/>
</dbReference>
<dbReference type="PROSITE" id="PS50109">
    <property type="entry name" value="HIS_KIN"/>
    <property type="match status" value="1"/>
</dbReference>
<dbReference type="PROSITE" id="PS50110">
    <property type="entry name" value="RESPONSE_REGULATORY"/>
    <property type="match status" value="1"/>
</dbReference>
<dbReference type="NCBIfam" id="TIGR00229">
    <property type="entry name" value="sensory_box"/>
    <property type="match status" value="2"/>
</dbReference>
<dbReference type="InterPro" id="IPR004358">
    <property type="entry name" value="Sig_transdc_His_kin-like_C"/>
</dbReference>
<evidence type="ECO:0000256" key="5">
    <source>
        <dbReference type="ARBA" id="ARBA00022777"/>
    </source>
</evidence>
<feature type="modified residue" description="4-aspartylphosphate" evidence="6">
    <location>
        <position position="1079"/>
    </location>
</feature>
<dbReference type="Gene3D" id="2.10.70.100">
    <property type="match status" value="2"/>
</dbReference>
<dbReference type="InterPro" id="IPR036890">
    <property type="entry name" value="HATPase_C_sf"/>
</dbReference>
<dbReference type="SMART" id="SM00065">
    <property type="entry name" value="GAF"/>
    <property type="match status" value="2"/>
</dbReference>
<dbReference type="Pfam" id="PF00072">
    <property type="entry name" value="Response_reg"/>
    <property type="match status" value="1"/>
</dbReference>
<name>A0A290QEQ7_9BACT</name>
<comment type="catalytic activity">
    <reaction evidence="1">
        <text>ATP + protein L-histidine = ADP + protein N-phospho-L-histidine.</text>
        <dbReference type="EC" id="2.7.13.3"/>
    </reaction>
</comment>
<dbReference type="Gene3D" id="3.30.450.20">
    <property type="entry name" value="PAS domain"/>
    <property type="match status" value="3"/>
</dbReference>
<dbReference type="PROSITE" id="PS50112">
    <property type="entry name" value="PAS"/>
    <property type="match status" value="2"/>
</dbReference>
<dbReference type="KEGG" id="vbh:CMV30_01990"/>
<dbReference type="InterPro" id="IPR036097">
    <property type="entry name" value="HisK_dim/P_sf"/>
</dbReference>
<feature type="domain" description="Histidine kinase" evidence="8">
    <location>
        <begin position="783"/>
        <end position="1005"/>
    </location>
</feature>
<dbReference type="Pfam" id="PF08448">
    <property type="entry name" value="PAS_4"/>
    <property type="match status" value="1"/>
</dbReference>
<keyword evidence="4" id="KW-0808">Transferase</keyword>
<evidence type="ECO:0000256" key="4">
    <source>
        <dbReference type="ARBA" id="ARBA00022679"/>
    </source>
</evidence>
<evidence type="ECO:0000313" key="13">
    <source>
        <dbReference type="Proteomes" id="UP000217265"/>
    </source>
</evidence>
<evidence type="ECO:0000256" key="7">
    <source>
        <dbReference type="SAM" id="MobiDB-lite"/>
    </source>
</evidence>
<dbReference type="InterPro" id="IPR003594">
    <property type="entry name" value="HATPase_dom"/>
</dbReference>
<evidence type="ECO:0000256" key="2">
    <source>
        <dbReference type="ARBA" id="ARBA00012438"/>
    </source>
</evidence>
<feature type="compositionally biased region" description="Basic and acidic residues" evidence="7">
    <location>
        <begin position="1"/>
        <end position="13"/>
    </location>
</feature>
<dbReference type="PROSITE" id="PS50113">
    <property type="entry name" value="PAC"/>
    <property type="match status" value="1"/>
</dbReference>
<dbReference type="Gene3D" id="1.10.287.130">
    <property type="match status" value="1"/>
</dbReference>
<reference evidence="12 13" key="1">
    <citation type="submission" date="2017-09" db="EMBL/GenBank/DDBJ databases">
        <title>Complete genome sequence of Verrucomicrobial strain HZ-65, isolated from freshwater.</title>
        <authorList>
            <person name="Choi A."/>
        </authorList>
    </citation>
    <scope>NUCLEOTIDE SEQUENCE [LARGE SCALE GENOMIC DNA]</scope>
    <source>
        <strain evidence="12 13">HZ-65</strain>
    </source>
</reference>
<dbReference type="EC" id="2.7.13.3" evidence="2"/>
<evidence type="ECO:0000259" key="11">
    <source>
        <dbReference type="PROSITE" id="PS50113"/>
    </source>
</evidence>
<dbReference type="SMART" id="SM00448">
    <property type="entry name" value="REC"/>
    <property type="match status" value="1"/>
</dbReference>
<dbReference type="SMART" id="SM00388">
    <property type="entry name" value="HisKA"/>
    <property type="match status" value="1"/>
</dbReference>
<proteinExistence type="predicted"/>
<evidence type="ECO:0000259" key="8">
    <source>
        <dbReference type="PROSITE" id="PS50109"/>
    </source>
</evidence>
<protein>
    <recommendedName>
        <fullName evidence="2">histidine kinase</fullName>
        <ecNumber evidence="2">2.7.13.3</ecNumber>
    </recommendedName>
</protein>
<dbReference type="Gene3D" id="3.40.50.2300">
    <property type="match status" value="1"/>
</dbReference>
<feature type="region of interest" description="Disordered" evidence="7">
    <location>
        <begin position="1"/>
        <end position="20"/>
    </location>
</feature>
<dbReference type="Pfam" id="PF13185">
    <property type="entry name" value="GAF_2"/>
    <property type="match status" value="1"/>
</dbReference>
<dbReference type="SMART" id="SM00086">
    <property type="entry name" value="PAC"/>
    <property type="match status" value="3"/>
</dbReference>
<dbReference type="SUPFAM" id="SSF52172">
    <property type="entry name" value="CheY-like"/>
    <property type="match status" value="1"/>
</dbReference>
<dbReference type="EMBL" id="CP023344">
    <property type="protein sequence ID" value="ATC62831.1"/>
    <property type="molecule type" value="Genomic_DNA"/>
</dbReference>
<dbReference type="InterPro" id="IPR001789">
    <property type="entry name" value="Sig_transdc_resp-reg_receiver"/>
</dbReference>
<dbReference type="GO" id="GO:0000155">
    <property type="term" value="F:phosphorelay sensor kinase activity"/>
    <property type="evidence" value="ECO:0007669"/>
    <property type="project" value="InterPro"/>
</dbReference>
<dbReference type="SUPFAM" id="SSF47384">
    <property type="entry name" value="Homodimeric domain of signal transducing histidine kinase"/>
    <property type="match status" value="1"/>
</dbReference>
<feature type="domain" description="Response regulatory" evidence="9">
    <location>
        <begin position="1030"/>
        <end position="1143"/>
    </location>
</feature>
<evidence type="ECO:0000256" key="1">
    <source>
        <dbReference type="ARBA" id="ARBA00000085"/>
    </source>
</evidence>
<dbReference type="Pfam" id="PF00512">
    <property type="entry name" value="HisKA"/>
    <property type="match status" value="1"/>
</dbReference>
<dbReference type="InterPro" id="IPR000700">
    <property type="entry name" value="PAS-assoc_C"/>
</dbReference>
<dbReference type="PANTHER" id="PTHR43047">
    <property type="entry name" value="TWO-COMPONENT HISTIDINE PROTEIN KINASE"/>
    <property type="match status" value="1"/>
</dbReference>
<dbReference type="SMART" id="SM00387">
    <property type="entry name" value="HATPase_c"/>
    <property type="match status" value="1"/>
</dbReference>
<dbReference type="InterPro" id="IPR011006">
    <property type="entry name" value="CheY-like_superfamily"/>
</dbReference>
<dbReference type="AlphaFoldDB" id="A0A290QEQ7"/>
<dbReference type="Proteomes" id="UP000217265">
    <property type="component" value="Chromosome"/>
</dbReference>
<dbReference type="InterPro" id="IPR013656">
    <property type="entry name" value="PAS_4"/>
</dbReference>
<dbReference type="Pfam" id="PF08447">
    <property type="entry name" value="PAS_3"/>
    <property type="match status" value="2"/>
</dbReference>
<evidence type="ECO:0000313" key="12">
    <source>
        <dbReference type="EMBL" id="ATC62831.1"/>
    </source>
</evidence>
<dbReference type="SUPFAM" id="SSF55785">
    <property type="entry name" value="PYP-like sensor domain (PAS domain)"/>
    <property type="match status" value="3"/>
</dbReference>
<dbReference type="CDD" id="cd00082">
    <property type="entry name" value="HisKA"/>
    <property type="match status" value="1"/>
</dbReference>
<evidence type="ECO:0000259" key="9">
    <source>
        <dbReference type="PROSITE" id="PS50110"/>
    </source>
</evidence>
<dbReference type="InterPro" id="IPR005467">
    <property type="entry name" value="His_kinase_dom"/>
</dbReference>
<feature type="domain" description="PAS" evidence="10">
    <location>
        <begin position="639"/>
        <end position="710"/>
    </location>
</feature>
<dbReference type="Pfam" id="PF02518">
    <property type="entry name" value="HATPase_c"/>
    <property type="match status" value="1"/>
</dbReference>
<dbReference type="InterPro" id="IPR003661">
    <property type="entry name" value="HisK_dim/P_dom"/>
</dbReference>
<gene>
    <name evidence="12" type="ORF">CMV30_01990</name>
</gene>
<evidence type="ECO:0000256" key="3">
    <source>
        <dbReference type="ARBA" id="ARBA00022553"/>
    </source>
</evidence>
<feature type="domain" description="PAS" evidence="10">
    <location>
        <begin position="356"/>
        <end position="420"/>
    </location>
</feature>
<dbReference type="Gene3D" id="3.30.565.10">
    <property type="entry name" value="Histidine kinase-like ATPase, C-terminal domain"/>
    <property type="match status" value="1"/>
</dbReference>
<dbReference type="PRINTS" id="PR00344">
    <property type="entry name" value="BCTRLSENSOR"/>
</dbReference>